<dbReference type="PANTHER" id="PTHR32226">
    <property type="entry name" value="TELO2-INTERACTING PROTEIN 2"/>
    <property type="match status" value="1"/>
</dbReference>
<comment type="similarity">
    <text evidence="1">Belongs to the TTI2 family.</text>
</comment>
<dbReference type="GO" id="GO:0110078">
    <property type="term" value="C:TTT Hsp90 cochaperone complex"/>
    <property type="evidence" value="ECO:0007669"/>
    <property type="project" value="InterPro"/>
</dbReference>
<keyword evidence="4" id="KW-1185">Reference proteome</keyword>
<dbReference type="EMBL" id="QGMG01000344">
    <property type="protein sequence ID" value="TVY54403.1"/>
    <property type="molecule type" value="Genomic_DNA"/>
</dbReference>
<dbReference type="SUPFAM" id="SSF48371">
    <property type="entry name" value="ARM repeat"/>
    <property type="match status" value="1"/>
</dbReference>
<evidence type="ECO:0000256" key="1">
    <source>
        <dbReference type="ARBA" id="ARBA00034736"/>
    </source>
</evidence>
<dbReference type="AlphaFoldDB" id="A0A7D8UQ91"/>
<evidence type="ECO:0000313" key="4">
    <source>
        <dbReference type="Proteomes" id="UP000481288"/>
    </source>
</evidence>
<dbReference type="GO" id="GO:0005634">
    <property type="term" value="C:nucleus"/>
    <property type="evidence" value="ECO:0007669"/>
    <property type="project" value="TreeGrafter"/>
</dbReference>
<dbReference type="Pfam" id="PF10521">
    <property type="entry name" value="Tti2"/>
    <property type="match status" value="1"/>
</dbReference>
<dbReference type="InterPro" id="IPR016024">
    <property type="entry name" value="ARM-type_fold"/>
</dbReference>
<dbReference type="OrthoDB" id="6417021at2759"/>
<proteinExistence type="inferred from homology"/>
<evidence type="ECO:0000256" key="2">
    <source>
        <dbReference type="SAM" id="MobiDB-lite"/>
    </source>
</evidence>
<dbReference type="InterPro" id="IPR018870">
    <property type="entry name" value="Tti2"/>
</dbReference>
<dbReference type="PANTHER" id="PTHR32226:SF2">
    <property type="entry name" value="TELO2-INTERACTING PROTEIN 2"/>
    <property type="match status" value="1"/>
</dbReference>
<comment type="caution">
    <text evidence="3">The sequence shown here is derived from an EMBL/GenBank/DDBJ whole genome shotgun (WGS) entry which is preliminary data.</text>
</comment>
<sequence length="538" mass="59437">MFASARKAAKSKILSKGIRSDEVLAISSQCLPERYSLSQLYDGLELSNESQGTGDGLQNLLILDSCLRNPDRLERENGDDENIKKLSLWISTAILPDKSLNGQDAISDGILSFSSTSLASLADKSIASREKAISLTHHKAALGLQSVDILITQLSSPRPSTIDPKVIITLITFSSTMDPWTTPALLSLSTSILSLYTPQTHSQDLILNLLNTFIRPLFSHSKPSTITSSGRKAMPSSAPLPKHDVAAERTSKPWKYETVGKSYSQNWHLFPPPVLTLLDDASTHFRATGSHLLSAFLPHLTSKLLKQSGIGEVFEDALLPTLLYLPNLTPVDESLRLLSGAYGALDMLCDVRYEVGEKARIELLDRVMRMGVFMGYHHASEHPAIVQLLLERTRILVEKMGIHAVKHLKDLIPILSTTLTDPFAPSNPPLLLSAIRALQTVLLNCWPRISEPKYKMEIIKALSVCWKDISDSEDRGRLEEVQKELRVAGRLFVNAVEGAVDIRVELEPLVEVNKGVGVMFGSVRARNKYLANIEDIRK</sequence>
<organism evidence="3 4">
    <name type="scientific">Lachnellula cervina</name>
    <dbReference type="NCBI Taxonomy" id="1316786"/>
    <lineage>
        <taxon>Eukaryota</taxon>
        <taxon>Fungi</taxon>
        <taxon>Dikarya</taxon>
        <taxon>Ascomycota</taxon>
        <taxon>Pezizomycotina</taxon>
        <taxon>Leotiomycetes</taxon>
        <taxon>Helotiales</taxon>
        <taxon>Lachnaceae</taxon>
        <taxon>Lachnellula</taxon>
    </lineage>
</organism>
<dbReference type="Proteomes" id="UP000481288">
    <property type="component" value="Unassembled WGS sequence"/>
</dbReference>
<feature type="region of interest" description="Disordered" evidence="2">
    <location>
        <begin position="225"/>
        <end position="244"/>
    </location>
</feature>
<protein>
    <submittedName>
        <fullName evidence="3">Uncharacterized protein</fullName>
    </submittedName>
</protein>
<accession>A0A7D8UQ91</accession>
<name>A0A7D8UQ91_9HELO</name>
<evidence type="ECO:0000313" key="3">
    <source>
        <dbReference type="EMBL" id="TVY54403.1"/>
    </source>
</evidence>
<dbReference type="GO" id="GO:0005829">
    <property type="term" value="C:cytosol"/>
    <property type="evidence" value="ECO:0007669"/>
    <property type="project" value="TreeGrafter"/>
</dbReference>
<gene>
    <name evidence="3" type="ORF">LCER1_G003877</name>
</gene>
<reference evidence="3 4" key="1">
    <citation type="submission" date="2018-05" db="EMBL/GenBank/DDBJ databases">
        <title>Whole genome sequencing for identification of molecular markers to develop diagnostic detection tools for the regulated plant pathogen Lachnellula willkommii.</title>
        <authorList>
            <person name="Giroux E."/>
            <person name="Bilodeau G."/>
        </authorList>
    </citation>
    <scope>NUCLEOTIDE SEQUENCE [LARGE SCALE GENOMIC DNA]</scope>
    <source>
        <strain evidence="3 4">CBS 625.97</strain>
    </source>
</reference>